<evidence type="ECO:0000313" key="4">
    <source>
        <dbReference type="Proteomes" id="UP000594454"/>
    </source>
</evidence>
<feature type="compositionally biased region" description="Basic residues" evidence="1">
    <location>
        <begin position="8"/>
        <end position="19"/>
    </location>
</feature>
<evidence type="ECO:0000256" key="2">
    <source>
        <dbReference type="SAM" id="Phobius"/>
    </source>
</evidence>
<organism evidence="3 4">
    <name type="scientific">Hermetia illucens</name>
    <name type="common">Black soldier fly</name>
    <dbReference type="NCBI Taxonomy" id="343691"/>
    <lineage>
        <taxon>Eukaryota</taxon>
        <taxon>Metazoa</taxon>
        <taxon>Ecdysozoa</taxon>
        <taxon>Arthropoda</taxon>
        <taxon>Hexapoda</taxon>
        <taxon>Insecta</taxon>
        <taxon>Pterygota</taxon>
        <taxon>Neoptera</taxon>
        <taxon>Endopterygota</taxon>
        <taxon>Diptera</taxon>
        <taxon>Brachycera</taxon>
        <taxon>Stratiomyomorpha</taxon>
        <taxon>Stratiomyidae</taxon>
        <taxon>Hermetiinae</taxon>
        <taxon>Hermetia</taxon>
    </lineage>
</organism>
<dbReference type="InParanoid" id="A0A7R8UVY0"/>
<evidence type="ECO:0000313" key="3">
    <source>
        <dbReference type="EMBL" id="CAD7087521.1"/>
    </source>
</evidence>
<feature type="region of interest" description="Disordered" evidence="1">
    <location>
        <begin position="1"/>
        <end position="32"/>
    </location>
</feature>
<protein>
    <submittedName>
        <fullName evidence="3">Uncharacterized protein</fullName>
    </submittedName>
</protein>
<reference evidence="3 4" key="1">
    <citation type="submission" date="2020-11" db="EMBL/GenBank/DDBJ databases">
        <authorList>
            <person name="Wallbank WR R."/>
            <person name="Pardo Diaz C."/>
            <person name="Kozak K."/>
            <person name="Martin S."/>
            <person name="Jiggins C."/>
            <person name="Moest M."/>
            <person name="Warren A I."/>
            <person name="Generalovic N T."/>
            <person name="Byers J.R.P. K."/>
            <person name="Montejo-Kovacevich G."/>
            <person name="Yen C E."/>
        </authorList>
    </citation>
    <scope>NUCLEOTIDE SEQUENCE [LARGE SCALE GENOMIC DNA]</scope>
</reference>
<name>A0A7R8UVY0_HERIL</name>
<keyword evidence="4" id="KW-1185">Reference proteome</keyword>
<dbReference type="OMA" id="REFHEKV"/>
<dbReference type="Pfam" id="PF10151">
    <property type="entry name" value="TMEM214"/>
    <property type="match status" value="1"/>
</dbReference>
<sequence>MAQNVKNNKNKGNKNQNKKGHQDKSAKKSKSSTKKSSVCPWLFGSFLLLGAIAGVLVYDTNVNGKGVFQKSVTGKFLKDAGALPYVETAWYTVMSNCARGYKWAEVNLPPVFAKACEVSKPYVDLSKDLLKIGCNTLTSVWENLKDLVARKGPVVTEFIEQYAPGLPQKIQDFSVSAWATSVEVYQNSCDFMKTKVFVGNLSPENLSKALNQTQAVAAEYYSWFHEKVDAYAKIK</sequence>
<evidence type="ECO:0000256" key="1">
    <source>
        <dbReference type="SAM" id="MobiDB-lite"/>
    </source>
</evidence>
<dbReference type="AlphaFoldDB" id="A0A7R8UVY0"/>
<proteinExistence type="predicted"/>
<feature type="transmembrane region" description="Helical" evidence="2">
    <location>
        <begin position="38"/>
        <end position="58"/>
    </location>
</feature>
<dbReference type="EMBL" id="LR899012">
    <property type="protein sequence ID" value="CAD7087521.1"/>
    <property type="molecule type" value="Genomic_DNA"/>
</dbReference>
<keyword evidence="2" id="KW-0812">Transmembrane</keyword>
<accession>A0A7R8UVY0</accession>
<keyword evidence="2" id="KW-1133">Transmembrane helix</keyword>
<dbReference type="OrthoDB" id="10022292at2759"/>
<dbReference type="InterPro" id="IPR019308">
    <property type="entry name" value="TMEM214"/>
</dbReference>
<gene>
    <name evidence="3" type="ORF">HERILL_LOCUS10225</name>
</gene>
<dbReference type="Proteomes" id="UP000594454">
    <property type="component" value="Chromosome 4"/>
</dbReference>
<keyword evidence="2" id="KW-0472">Membrane</keyword>